<protein>
    <recommendedName>
        <fullName evidence="1">Peptidase metallopeptidase domain-containing protein</fullName>
    </recommendedName>
</protein>
<proteinExistence type="predicted"/>
<dbReference type="Gene3D" id="3.40.390.10">
    <property type="entry name" value="Collagenase (Catalytic Domain)"/>
    <property type="match status" value="1"/>
</dbReference>
<dbReference type="OrthoDB" id="9008848at2"/>
<organism evidence="2 3">
    <name type="scientific">Pseudobacteriovorax antillogorgiicola</name>
    <dbReference type="NCBI Taxonomy" id="1513793"/>
    <lineage>
        <taxon>Bacteria</taxon>
        <taxon>Pseudomonadati</taxon>
        <taxon>Bdellovibrionota</taxon>
        <taxon>Oligoflexia</taxon>
        <taxon>Oligoflexales</taxon>
        <taxon>Pseudobacteriovoracaceae</taxon>
        <taxon>Pseudobacteriovorax</taxon>
    </lineage>
</organism>
<dbReference type="PROSITE" id="PS51257">
    <property type="entry name" value="PROKAR_LIPOPROTEIN"/>
    <property type="match status" value="1"/>
</dbReference>
<dbReference type="GO" id="GO:0006508">
    <property type="term" value="P:proteolysis"/>
    <property type="evidence" value="ECO:0007669"/>
    <property type="project" value="InterPro"/>
</dbReference>
<sequence length="417" mass="46931">MKLRVVSVVSVLLFTACGKRSEDSEAASVSIKPLQDLDYDKMKLKVSHEDGNLVTDQEFSKDKNRIEESYQVGTYHFEMEYFKAEDVIAASHFCEGSDLKSRVHTLKPGSNEIKVIICKATGEPISADVVIEPVLKDGSETTDGNALATVGGYVFGDRGEGLEPNRGPWPDGKGSACFVGIDDKPEFAKGETADHIKRLKSGGHRILEDISLQYNWDEEQEVRQKIKSIVEAEINQKLPIKFEGWQECGERRKGELRILISFSYINNASSTVGYDTVRGDQQDLTIWTPNVVRKWRAKDYDTAWKTTLLHEFGHTMGLRHTYDRPDAPWDHYKDGDEDLTSPYNNGASRVAHGAFTIGDYDSESIMGRHNRSNSFSQGDRHTLFCIYDDSYAQNFEVACKKTLDGKNPSWKHPGADR</sequence>
<dbReference type="SUPFAM" id="SSF55486">
    <property type="entry name" value="Metalloproteases ('zincins'), catalytic domain"/>
    <property type="match status" value="1"/>
</dbReference>
<evidence type="ECO:0000313" key="3">
    <source>
        <dbReference type="Proteomes" id="UP000192907"/>
    </source>
</evidence>
<dbReference type="Proteomes" id="UP000192907">
    <property type="component" value="Unassembled WGS sequence"/>
</dbReference>
<dbReference type="GO" id="GO:0008237">
    <property type="term" value="F:metallopeptidase activity"/>
    <property type="evidence" value="ECO:0007669"/>
    <property type="project" value="InterPro"/>
</dbReference>
<dbReference type="SMART" id="SM00235">
    <property type="entry name" value="ZnMc"/>
    <property type="match status" value="1"/>
</dbReference>
<gene>
    <name evidence="2" type="ORF">SAMN06296036_104147</name>
</gene>
<accession>A0A1Y6BJ10</accession>
<evidence type="ECO:0000313" key="2">
    <source>
        <dbReference type="EMBL" id="SMF06657.1"/>
    </source>
</evidence>
<reference evidence="3" key="1">
    <citation type="submission" date="2017-04" db="EMBL/GenBank/DDBJ databases">
        <authorList>
            <person name="Varghese N."/>
            <person name="Submissions S."/>
        </authorList>
    </citation>
    <scope>NUCLEOTIDE SEQUENCE [LARGE SCALE GENOMIC DNA]</scope>
    <source>
        <strain evidence="3">RKEM611</strain>
    </source>
</reference>
<dbReference type="GO" id="GO:0008270">
    <property type="term" value="F:zinc ion binding"/>
    <property type="evidence" value="ECO:0007669"/>
    <property type="project" value="InterPro"/>
</dbReference>
<dbReference type="STRING" id="1513793.SAMN06296036_104147"/>
<dbReference type="InterPro" id="IPR006026">
    <property type="entry name" value="Peptidase_Metallo"/>
</dbReference>
<dbReference type="EMBL" id="FWZT01000004">
    <property type="protein sequence ID" value="SMF06657.1"/>
    <property type="molecule type" value="Genomic_DNA"/>
</dbReference>
<name>A0A1Y6BJ10_9BACT</name>
<dbReference type="AlphaFoldDB" id="A0A1Y6BJ10"/>
<feature type="domain" description="Peptidase metallopeptidase" evidence="1">
    <location>
        <begin position="202"/>
        <end position="347"/>
    </location>
</feature>
<evidence type="ECO:0000259" key="1">
    <source>
        <dbReference type="SMART" id="SM00235"/>
    </source>
</evidence>
<dbReference type="InterPro" id="IPR024079">
    <property type="entry name" value="MetalloPept_cat_dom_sf"/>
</dbReference>
<keyword evidence="3" id="KW-1185">Reference proteome</keyword>
<dbReference type="RefSeq" id="WP_132316775.1">
    <property type="nucleotide sequence ID" value="NZ_FWZT01000004.1"/>
</dbReference>